<dbReference type="RefSeq" id="YP_010756438.1">
    <property type="nucleotide sequence ID" value="NC_073488.1"/>
</dbReference>
<dbReference type="KEGG" id="vg:80026197"/>
<sequence>MTAPTGLPLPDPGSLTWDQAAGRACVWCGQLLTTGTVRVGVVRDRLGVHVLDSEVWTGPCCAKVPTSGR</sequence>
<protein>
    <submittedName>
        <fullName evidence="1">Uncharacterized protein</fullName>
    </submittedName>
</protein>
<gene>
    <name evidence="1" type="primary">28</name>
    <name evidence="1" type="ORF">SEA_CUMBERBATCH_28</name>
</gene>
<evidence type="ECO:0000313" key="2">
    <source>
        <dbReference type="Proteomes" id="UP000509231"/>
    </source>
</evidence>
<name>A0A6M9Z3Y0_9CAUD</name>
<dbReference type="Proteomes" id="UP000509231">
    <property type="component" value="Segment"/>
</dbReference>
<proteinExistence type="predicted"/>
<reference evidence="1 2" key="1">
    <citation type="submission" date="2020-05" db="EMBL/GenBank/DDBJ databases">
        <authorList>
            <person name="Laub-Tracy J.R."/>
            <person name="Muniz M.L."/>
            <person name="Winchester L."/>
            <person name="Maneekul J."/>
            <person name="Nayek S."/>
            <person name="Hughes L.E."/>
            <person name="Garlena R.A."/>
            <person name="Russell D.A."/>
            <person name="Pope W.H."/>
            <person name="Jacobs-Sera D."/>
            <person name="Hatfull G.F."/>
        </authorList>
    </citation>
    <scope>NUCLEOTIDE SEQUENCE [LARGE SCALE GENOMIC DNA]</scope>
</reference>
<organism evidence="1 2">
    <name type="scientific">Streptomyces phage Cumberbatch</name>
    <dbReference type="NCBI Taxonomy" id="2736271"/>
    <lineage>
        <taxon>Viruses</taxon>
        <taxon>Duplodnaviria</taxon>
        <taxon>Heunggongvirae</taxon>
        <taxon>Uroviricota</taxon>
        <taxon>Caudoviricetes</taxon>
        <taxon>Ignaciovirus</taxon>
        <taxon>Ignaciovirus cumberbatch</taxon>
    </lineage>
</organism>
<evidence type="ECO:0000313" key="1">
    <source>
        <dbReference type="EMBL" id="QKN87670.1"/>
    </source>
</evidence>
<keyword evidence="2" id="KW-1185">Reference proteome</keyword>
<accession>A0A6M9Z3Y0</accession>
<dbReference type="GeneID" id="80026197"/>
<dbReference type="EMBL" id="MT451982">
    <property type="protein sequence ID" value="QKN87670.1"/>
    <property type="molecule type" value="Genomic_DNA"/>
</dbReference>